<gene>
    <name evidence="1" type="ORF">Patl1_00549</name>
</gene>
<keyword evidence="2" id="KW-1185">Reference proteome</keyword>
<evidence type="ECO:0000313" key="1">
    <source>
        <dbReference type="EMBL" id="KAJ0111237.1"/>
    </source>
</evidence>
<accession>A0ACC1C6V6</accession>
<sequence length="390" mass="42904">MALQLPKIIVMLRKVFVIWMVMMAMCGCLSDSKCEYEAIFNFGDSNTDTGGFWAAFPPQRLPFGMTYFKRPAGRASDGRNIVDFLAKALGFPYIDPYLQSMGSDFRHGANYATAASTVLLPNTSLFVSGLSPFSLAIQLNQMKNFKTRVEEFHASGKTGSAKLPSPDVFGKSIYNFFIGQNDFTSQLAAIGVSGVKKFLPDVIDTIAWTIKEIYAFGGRTFFVLNLAPIGCYPAFLVELPHNSTDIDMYGCLLSYNKAVVDYNNMLKETLDQMRKDLPKTNLIYVDLHSIFLDLFRHPTAYGLTYGPKACCGLGGGAYNFDAGVFCGNSKVINGKNVTATACTDPFNYVSWDGIHATEAANLIMTKAILNGSLFDPPFPLNKLCDLRPIA</sequence>
<dbReference type="Proteomes" id="UP001164250">
    <property type="component" value="Chromosome 1"/>
</dbReference>
<proteinExistence type="predicted"/>
<name>A0ACC1C6V6_9ROSI</name>
<dbReference type="EMBL" id="CM047897">
    <property type="protein sequence ID" value="KAJ0111237.1"/>
    <property type="molecule type" value="Genomic_DNA"/>
</dbReference>
<evidence type="ECO:0000313" key="2">
    <source>
        <dbReference type="Proteomes" id="UP001164250"/>
    </source>
</evidence>
<comment type="caution">
    <text evidence="1">The sequence shown here is derived from an EMBL/GenBank/DDBJ whole genome shotgun (WGS) entry which is preliminary data.</text>
</comment>
<protein>
    <submittedName>
        <fullName evidence="1">Uncharacterized protein</fullName>
    </submittedName>
</protein>
<reference evidence="2" key="1">
    <citation type="journal article" date="2023" name="G3 (Bethesda)">
        <title>Genome assembly and association tests identify interacting loci associated with vigor, precocity, and sex in interspecific pistachio rootstocks.</title>
        <authorList>
            <person name="Palmer W."/>
            <person name="Jacygrad E."/>
            <person name="Sagayaradj S."/>
            <person name="Cavanaugh K."/>
            <person name="Han R."/>
            <person name="Bertier L."/>
            <person name="Beede B."/>
            <person name="Kafkas S."/>
            <person name="Golino D."/>
            <person name="Preece J."/>
            <person name="Michelmore R."/>
        </authorList>
    </citation>
    <scope>NUCLEOTIDE SEQUENCE [LARGE SCALE GENOMIC DNA]</scope>
</reference>
<organism evidence="1 2">
    <name type="scientific">Pistacia atlantica</name>
    <dbReference type="NCBI Taxonomy" id="434234"/>
    <lineage>
        <taxon>Eukaryota</taxon>
        <taxon>Viridiplantae</taxon>
        <taxon>Streptophyta</taxon>
        <taxon>Embryophyta</taxon>
        <taxon>Tracheophyta</taxon>
        <taxon>Spermatophyta</taxon>
        <taxon>Magnoliopsida</taxon>
        <taxon>eudicotyledons</taxon>
        <taxon>Gunneridae</taxon>
        <taxon>Pentapetalae</taxon>
        <taxon>rosids</taxon>
        <taxon>malvids</taxon>
        <taxon>Sapindales</taxon>
        <taxon>Anacardiaceae</taxon>
        <taxon>Pistacia</taxon>
    </lineage>
</organism>